<comment type="caution">
    <text evidence="1">The sequence shown here is derived from an EMBL/GenBank/DDBJ whole genome shotgun (WGS) entry which is preliminary data.</text>
</comment>
<dbReference type="InterPro" id="IPR024651">
    <property type="entry name" value="FAD-SLDH_ssu"/>
</dbReference>
<dbReference type="EMBL" id="JACIEJ010000006">
    <property type="protein sequence ID" value="MBB3986239.1"/>
    <property type="molecule type" value="Genomic_DNA"/>
</dbReference>
<name>A0A7W6GUE1_9RHOB</name>
<dbReference type="Proteomes" id="UP000541426">
    <property type="component" value="Unassembled WGS sequence"/>
</dbReference>
<reference evidence="1 2" key="1">
    <citation type="submission" date="2020-08" db="EMBL/GenBank/DDBJ databases">
        <title>Genomic Encyclopedia of Type Strains, Phase IV (KMG-IV): sequencing the most valuable type-strain genomes for metagenomic binning, comparative biology and taxonomic classification.</title>
        <authorList>
            <person name="Goeker M."/>
        </authorList>
    </citation>
    <scope>NUCLEOTIDE SEQUENCE [LARGE SCALE GENOMIC DNA]</scope>
    <source>
        <strain evidence="1 2">DSM 102235</strain>
    </source>
</reference>
<dbReference type="InterPro" id="IPR006311">
    <property type="entry name" value="TAT_signal"/>
</dbReference>
<accession>A0A7W6GUE1</accession>
<dbReference type="RefSeq" id="WP_183966472.1">
    <property type="nucleotide sequence ID" value="NZ_BAABBZ010000005.1"/>
</dbReference>
<evidence type="ECO:0000313" key="2">
    <source>
        <dbReference type="Proteomes" id="UP000541426"/>
    </source>
</evidence>
<dbReference type="AlphaFoldDB" id="A0A7W6GUE1"/>
<organism evidence="1 2">
    <name type="scientific">Sagittula marina</name>
    <dbReference type="NCBI Taxonomy" id="943940"/>
    <lineage>
        <taxon>Bacteria</taxon>
        <taxon>Pseudomonadati</taxon>
        <taxon>Pseudomonadota</taxon>
        <taxon>Alphaproteobacteria</taxon>
        <taxon>Rhodobacterales</taxon>
        <taxon>Roseobacteraceae</taxon>
        <taxon>Sagittula</taxon>
    </lineage>
</organism>
<keyword evidence="2" id="KW-1185">Reference proteome</keyword>
<evidence type="ECO:0000313" key="1">
    <source>
        <dbReference type="EMBL" id="MBB3986239.1"/>
    </source>
</evidence>
<protein>
    <submittedName>
        <fullName evidence="1">Uncharacterized protein</fullName>
    </submittedName>
</protein>
<dbReference type="Pfam" id="PF12318">
    <property type="entry name" value="FAD-SLDH"/>
    <property type="match status" value="1"/>
</dbReference>
<sequence>MSRTDAAQSGTITRRGLLSAASALPVMALSQWPAKAFAAEFDVDAFLRLSEELTARDQLSESIGTDFFKAFTATNRAEDLAKLADGAEDRDLANSVVASWYSGVSPDPDDLKVVSYTDALMWDAMDFTKPQAVCGGEMGYWGNAPDA</sequence>
<dbReference type="PROSITE" id="PS51318">
    <property type="entry name" value="TAT"/>
    <property type="match status" value="1"/>
</dbReference>
<gene>
    <name evidence="1" type="ORF">GGQ68_002578</name>
</gene>
<proteinExistence type="predicted"/>